<proteinExistence type="predicted"/>
<dbReference type="EMBL" id="AYYC01000740">
    <property type="protein sequence ID" value="ETK03208.1"/>
    <property type="molecule type" value="Genomic_DNA"/>
</dbReference>
<evidence type="ECO:0000313" key="1">
    <source>
        <dbReference type="EMBL" id="ETK03208.1"/>
    </source>
</evidence>
<evidence type="ECO:0000313" key="2">
    <source>
        <dbReference type="Proteomes" id="UP000018872"/>
    </source>
</evidence>
<accession>W2C864</accession>
<organism evidence="1 2">
    <name type="scientific">Tannerella sp. oral taxon BU063 isolate Cell 5</name>
    <dbReference type="NCBI Taxonomy" id="1410950"/>
    <lineage>
        <taxon>Bacteria</taxon>
        <taxon>Pseudomonadati</taxon>
        <taxon>Bacteroidota</taxon>
        <taxon>Bacteroidia</taxon>
        <taxon>Bacteroidales</taxon>
        <taxon>Tannerellaceae</taxon>
        <taxon>Tannerella</taxon>
    </lineage>
</organism>
<gene>
    <name evidence="1" type="ORF">T229_15495</name>
</gene>
<reference evidence="1 2" key="1">
    <citation type="submission" date="2013-11" db="EMBL/GenBank/DDBJ databases">
        <title>Single cell genomics of uncultured Tannerella BU063 (oral taxon 286).</title>
        <authorList>
            <person name="Beall C.J."/>
            <person name="Campbell A.G."/>
            <person name="Griffen A.L."/>
            <person name="Podar M."/>
            <person name="Leys E.J."/>
        </authorList>
    </citation>
    <scope>NUCLEOTIDE SEQUENCE [LARGE SCALE GENOMIC DNA]</scope>
    <source>
        <strain evidence="1">Cell 5</strain>
    </source>
</reference>
<name>W2C864_9BACT</name>
<dbReference type="AlphaFoldDB" id="W2C864"/>
<sequence length="49" mass="5883">MPILFRITLFQIKKRIIPFCIIPKLILEIDPFYRQGRGVLHTPHMYIDS</sequence>
<comment type="caution">
    <text evidence="1">The sequence shown here is derived from an EMBL/GenBank/DDBJ whole genome shotgun (WGS) entry which is preliminary data.</text>
</comment>
<protein>
    <submittedName>
        <fullName evidence="1">Uncharacterized protein</fullName>
    </submittedName>
</protein>
<dbReference type="Proteomes" id="UP000018872">
    <property type="component" value="Unassembled WGS sequence"/>
</dbReference>